<dbReference type="SUPFAM" id="SSF53756">
    <property type="entry name" value="UDP-Glycosyltransferase/glycogen phosphorylase"/>
    <property type="match status" value="1"/>
</dbReference>
<dbReference type="Proteomes" id="UP000036923">
    <property type="component" value="Unassembled WGS sequence"/>
</dbReference>
<keyword evidence="3" id="KW-0808">Transferase</keyword>
<dbReference type="RefSeq" id="WP_036937984.1">
    <property type="nucleotide sequence ID" value="NZ_JQKC01000006.1"/>
</dbReference>
<accession>A0A0L6JLE2</accession>
<dbReference type="AlphaFoldDB" id="A0A0L6JLE2"/>
<dbReference type="STRING" id="398512.Bccel_1838"/>
<comment type="caution">
    <text evidence="3">The sequence shown here is derived from an EMBL/GenBank/DDBJ whole genome shotgun (WGS) entry which is preliminary data.</text>
</comment>
<feature type="domain" description="Glycosyl transferase family 1" evidence="1">
    <location>
        <begin position="177"/>
        <end position="330"/>
    </location>
</feature>
<evidence type="ECO:0000313" key="4">
    <source>
        <dbReference type="Proteomes" id="UP000036923"/>
    </source>
</evidence>
<name>A0A0L6JLE2_9FIRM</name>
<dbReference type="PANTHER" id="PTHR12526:SF630">
    <property type="entry name" value="GLYCOSYLTRANSFERASE"/>
    <property type="match status" value="1"/>
</dbReference>
<dbReference type="InterPro" id="IPR001296">
    <property type="entry name" value="Glyco_trans_1"/>
</dbReference>
<sequence length="361" mass="40883">MMNVLNVLYDLYQGGVEHLAITVSNEMVQQGHNAFFCIISGEYDATLIERLDSRVHLRILKKEKKARKLGYLKQLIAFIKKNHIEVLHVHQGTIMNFYLLVKVFCPNVKIFYTVHDTYIFTDLPRRDQVIAKLICNKIIAISDAVVDNITSTGVERNKIERVYNGVDFTEFRKLNTKVFDKDRIVIVNVARFIPSKKGQDVLIRAASQLKESGYCIQVLFAGGMLNPNDSAMSEMQKLAQELGVSDYVSFLGNVSNIAQLLENVDIFCIPSRYEGFGISAVEAMSVGIPCVASNVVGLNEVVNDEILGRVFEAGNDTELAKQLIYVIEHYDEYVPEAIRDNVLKRFSIQKMVSKLIEIYQL</sequence>
<dbReference type="EMBL" id="LGTC01000001">
    <property type="protein sequence ID" value="KNY26573.1"/>
    <property type="molecule type" value="Genomic_DNA"/>
</dbReference>
<dbReference type="OrthoDB" id="9795068at2"/>
<reference evidence="4" key="1">
    <citation type="submission" date="2015-07" db="EMBL/GenBank/DDBJ databases">
        <title>Near-Complete Genome Sequence of the Cellulolytic Bacterium Bacteroides (Pseudobacteroides) cellulosolvens ATCC 35603.</title>
        <authorList>
            <person name="Dassa B."/>
            <person name="Utturkar S.M."/>
            <person name="Klingeman D.M."/>
            <person name="Hurt R.A."/>
            <person name="Keller M."/>
            <person name="Xu J."/>
            <person name="Reddy Y.H.K."/>
            <person name="Borovok I."/>
            <person name="Grinberg I.R."/>
            <person name="Lamed R."/>
            <person name="Zhivin O."/>
            <person name="Bayer E.A."/>
            <person name="Brown S.D."/>
        </authorList>
    </citation>
    <scope>NUCLEOTIDE SEQUENCE [LARGE SCALE GENOMIC DNA]</scope>
    <source>
        <strain evidence="4">DSM 2933</strain>
    </source>
</reference>
<dbReference type="Pfam" id="PF13439">
    <property type="entry name" value="Glyco_transf_4"/>
    <property type="match status" value="1"/>
</dbReference>
<dbReference type="CDD" id="cd03801">
    <property type="entry name" value="GT4_PimA-like"/>
    <property type="match status" value="1"/>
</dbReference>
<proteinExistence type="predicted"/>
<dbReference type="eggNOG" id="COG0438">
    <property type="taxonomic scope" value="Bacteria"/>
</dbReference>
<feature type="domain" description="Glycosyltransferase subfamily 4-like N-terminal" evidence="2">
    <location>
        <begin position="14"/>
        <end position="168"/>
    </location>
</feature>
<evidence type="ECO:0000313" key="3">
    <source>
        <dbReference type="EMBL" id="KNY26573.1"/>
    </source>
</evidence>
<organism evidence="3 4">
    <name type="scientific">Pseudobacteroides cellulosolvens ATCC 35603 = DSM 2933</name>
    <dbReference type="NCBI Taxonomy" id="398512"/>
    <lineage>
        <taxon>Bacteria</taxon>
        <taxon>Bacillati</taxon>
        <taxon>Bacillota</taxon>
        <taxon>Clostridia</taxon>
        <taxon>Eubacteriales</taxon>
        <taxon>Oscillospiraceae</taxon>
        <taxon>Pseudobacteroides</taxon>
    </lineage>
</organism>
<evidence type="ECO:0000259" key="2">
    <source>
        <dbReference type="Pfam" id="PF13439"/>
    </source>
</evidence>
<dbReference type="GO" id="GO:0016757">
    <property type="term" value="F:glycosyltransferase activity"/>
    <property type="evidence" value="ECO:0007669"/>
    <property type="project" value="InterPro"/>
</dbReference>
<keyword evidence="4" id="KW-1185">Reference proteome</keyword>
<dbReference type="PANTHER" id="PTHR12526">
    <property type="entry name" value="GLYCOSYLTRANSFERASE"/>
    <property type="match status" value="1"/>
</dbReference>
<protein>
    <submittedName>
        <fullName evidence="3">Glycosyl transferase group 1</fullName>
    </submittedName>
</protein>
<dbReference type="Pfam" id="PF00534">
    <property type="entry name" value="Glycos_transf_1"/>
    <property type="match status" value="1"/>
</dbReference>
<dbReference type="InterPro" id="IPR028098">
    <property type="entry name" value="Glyco_trans_4-like_N"/>
</dbReference>
<dbReference type="Gene3D" id="3.40.50.2000">
    <property type="entry name" value="Glycogen Phosphorylase B"/>
    <property type="match status" value="2"/>
</dbReference>
<evidence type="ECO:0000259" key="1">
    <source>
        <dbReference type="Pfam" id="PF00534"/>
    </source>
</evidence>
<gene>
    <name evidence="3" type="ORF">Bccel_1838</name>
</gene>